<proteinExistence type="predicted"/>
<dbReference type="CDD" id="cd03443">
    <property type="entry name" value="PaaI_thioesterase"/>
    <property type="match status" value="1"/>
</dbReference>
<organism evidence="2 3">
    <name type="scientific">Bradyrhizobium jicamae</name>
    <dbReference type="NCBI Taxonomy" id="280332"/>
    <lineage>
        <taxon>Bacteria</taxon>
        <taxon>Pseudomonadati</taxon>
        <taxon>Pseudomonadota</taxon>
        <taxon>Alphaproteobacteria</taxon>
        <taxon>Hyphomicrobiales</taxon>
        <taxon>Nitrobacteraceae</taxon>
        <taxon>Bradyrhizobium</taxon>
    </lineage>
</organism>
<evidence type="ECO:0000313" key="2">
    <source>
        <dbReference type="EMBL" id="MBR0797699.1"/>
    </source>
</evidence>
<dbReference type="EMBL" id="JAFCJH010000020">
    <property type="protein sequence ID" value="MBR0797699.1"/>
    <property type="molecule type" value="Genomic_DNA"/>
</dbReference>
<name>A0ABS5FLQ3_9BRAD</name>
<comment type="caution">
    <text evidence="2">The sequence shown here is derived from an EMBL/GenBank/DDBJ whole genome shotgun (WGS) entry which is preliminary data.</text>
</comment>
<sequence length="151" mass="16517">MTAKPADNKPADKLAADRLKSDGWKVADTTGFLTLIGPLWERLKDGALELALITEDKHHNRRGLVQGGVIMTFADRACGMAARFVSGRPTLATVQLDTHFIDAGKIGEILTTRPRVVRSTRSLIFITAEVTVEQRCIAMANGVFKILKNES</sequence>
<dbReference type="PANTHER" id="PTHR43240">
    <property type="entry name" value="1,4-DIHYDROXY-2-NAPHTHOYL-COA THIOESTERASE 1"/>
    <property type="match status" value="1"/>
</dbReference>
<keyword evidence="3" id="KW-1185">Reference proteome</keyword>
<evidence type="ECO:0000259" key="1">
    <source>
        <dbReference type="Pfam" id="PF03061"/>
    </source>
</evidence>
<dbReference type="InterPro" id="IPR006683">
    <property type="entry name" value="Thioestr_dom"/>
</dbReference>
<gene>
    <name evidence="2" type="ORF">JQ615_20145</name>
</gene>
<evidence type="ECO:0000313" key="3">
    <source>
        <dbReference type="Proteomes" id="UP001315278"/>
    </source>
</evidence>
<dbReference type="SUPFAM" id="SSF54637">
    <property type="entry name" value="Thioesterase/thiol ester dehydrase-isomerase"/>
    <property type="match status" value="1"/>
</dbReference>
<dbReference type="Proteomes" id="UP001315278">
    <property type="component" value="Unassembled WGS sequence"/>
</dbReference>
<dbReference type="InterPro" id="IPR029069">
    <property type="entry name" value="HotDog_dom_sf"/>
</dbReference>
<reference evidence="3" key="1">
    <citation type="journal article" date="2021" name="ISME J.">
        <title>Evolutionary origin and ecological implication of a unique nif island in free-living Bradyrhizobium lineages.</title>
        <authorList>
            <person name="Tao J."/>
        </authorList>
    </citation>
    <scope>NUCLEOTIDE SEQUENCE [LARGE SCALE GENOMIC DNA]</scope>
    <source>
        <strain evidence="3">SZCCT0434</strain>
    </source>
</reference>
<dbReference type="Gene3D" id="3.10.129.10">
    <property type="entry name" value="Hotdog Thioesterase"/>
    <property type="match status" value="1"/>
</dbReference>
<dbReference type="PANTHER" id="PTHR43240:SF20">
    <property type="entry name" value="MEDIUM_LONG-CHAIN ACYL-COA THIOESTERASE YIGI"/>
    <property type="match status" value="1"/>
</dbReference>
<protein>
    <submittedName>
        <fullName evidence="2">PaaI family thioesterase</fullName>
    </submittedName>
</protein>
<dbReference type="RefSeq" id="WP_212393921.1">
    <property type="nucleotide sequence ID" value="NZ_JAFCJH010000020.1"/>
</dbReference>
<accession>A0ABS5FLQ3</accession>
<feature type="domain" description="Thioesterase" evidence="1">
    <location>
        <begin position="63"/>
        <end position="134"/>
    </location>
</feature>
<dbReference type="Pfam" id="PF03061">
    <property type="entry name" value="4HBT"/>
    <property type="match status" value="1"/>
</dbReference>